<dbReference type="AlphaFoldDB" id="J3MSX8"/>
<feature type="transmembrane region" description="Helical" evidence="2">
    <location>
        <begin position="173"/>
        <end position="199"/>
    </location>
</feature>
<feature type="transmembrane region" description="Helical" evidence="2">
    <location>
        <begin position="144"/>
        <end position="166"/>
    </location>
</feature>
<reference evidence="3" key="1">
    <citation type="journal article" date="2013" name="Nat. Commun.">
        <title>Whole-genome sequencing of Oryza brachyantha reveals mechanisms underlying Oryza genome evolution.</title>
        <authorList>
            <person name="Chen J."/>
            <person name="Huang Q."/>
            <person name="Gao D."/>
            <person name="Wang J."/>
            <person name="Lang Y."/>
            <person name="Liu T."/>
            <person name="Li B."/>
            <person name="Bai Z."/>
            <person name="Luis Goicoechea J."/>
            <person name="Liang C."/>
            <person name="Chen C."/>
            <person name="Zhang W."/>
            <person name="Sun S."/>
            <person name="Liao Y."/>
            <person name="Zhang X."/>
            <person name="Yang L."/>
            <person name="Song C."/>
            <person name="Wang M."/>
            <person name="Shi J."/>
            <person name="Liu G."/>
            <person name="Liu J."/>
            <person name="Zhou H."/>
            <person name="Zhou W."/>
            <person name="Yu Q."/>
            <person name="An N."/>
            <person name="Chen Y."/>
            <person name="Cai Q."/>
            <person name="Wang B."/>
            <person name="Liu B."/>
            <person name="Min J."/>
            <person name="Huang Y."/>
            <person name="Wu H."/>
            <person name="Li Z."/>
            <person name="Zhang Y."/>
            <person name="Yin Y."/>
            <person name="Song W."/>
            <person name="Jiang J."/>
            <person name="Jackson S.A."/>
            <person name="Wing R.A."/>
            <person name="Wang J."/>
            <person name="Chen M."/>
        </authorList>
    </citation>
    <scope>NUCLEOTIDE SEQUENCE [LARGE SCALE GENOMIC DNA]</scope>
    <source>
        <strain evidence="3">cv. IRGC 101232</strain>
    </source>
</reference>
<feature type="region of interest" description="Disordered" evidence="1">
    <location>
        <begin position="1"/>
        <end position="35"/>
    </location>
</feature>
<protein>
    <submittedName>
        <fullName evidence="3">Uncharacterized protein</fullName>
    </submittedName>
</protein>
<evidence type="ECO:0000313" key="3">
    <source>
        <dbReference type="EnsemblPlants" id="OB08G22080.1"/>
    </source>
</evidence>
<sequence length="320" mass="32507">MRRTRAVSMNSGSSRSTIEAADAAPAAHRPPRIGRTPSAIPVLAADRYTLEVCDSRARSGMSVSCRRAGRPLNSEMRSSVPSVSSANTTSSSTSVASLVAVAFTLAFALSPATTGCFLLDLAGLAPASTVELDGFFALAADSDFAVFTGFTALVLPAFATFAGFPVSVPFDFAVAALSTFGTLAFATAPSAGAFVPAAADFLVAFTAPSDSDFLTFTALVWFLASTPTFFLIFPAAATPFAFLAGVGTSSPSSARSAFRPPAAFPLGFPAAGAADEQSAMWERRSTATSSSISSAGLGLGGAISVLQQTNTSQDPACGLV</sequence>
<evidence type="ECO:0000313" key="4">
    <source>
        <dbReference type="Proteomes" id="UP000006038"/>
    </source>
</evidence>
<dbReference type="EnsemblPlants" id="OB08G22080.1">
    <property type="protein sequence ID" value="OB08G22080.1"/>
    <property type="gene ID" value="OB08G22080"/>
</dbReference>
<evidence type="ECO:0000256" key="1">
    <source>
        <dbReference type="SAM" id="MobiDB-lite"/>
    </source>
</evidence>
<accession>J3MSX8</accession>
<dbReference type="HOGENOM" id="CLU_869797_0_0_1"/>
<dbReference type="Gramene" id="OB08G22080.1">
    <property type="protein sequence ID" value="OB08G22080.1"/>
    <property type="gene ID" value="OB08G22080"/>
</dbReference>
<feature type="compositionally biased region" description="Polar residues" evidence="1">
    <location>
        <begin position="7"/>
        <end position="17"/>
    </location>
</feature>
<reference evidence="3" key="2">
    <citation type="submission" date="2013-04" db="UniProtKB">
        <authorList>
            <consortium name="EnsemblPlants"/>
        </authorList>
    </citation>
    <scope>IDENTIFICATION</scope>
</reference>
<keyword evidence="2" id="KW-0472">Membrane</keyword>
<name>J3MSX8_ORYBR</name>
<dbReference type="Proteomes" id="UP000006038">
    <property type="component" value="Chromosome 8"/>
</dbReference>
<proteinExistence type="predicted"/>
<keyword evidence="2" id="KW-1133">Transmembrane helix</keyword>
<keyword evidence="4" id="KW-1185">Reference proteome</keyword>
<evidence type="ECO:0000256" key="2">
    <source>
        <dbReference type="SAM" id="Phobius"/>
    </source>
</evidence>
<feature type="transmembrane region" description="Helical" evidence="2">
    <location>
        <begin position="219"/>
        <end position="246"/>
    </location>
</feature>
<feature type="transmembrane region" description="Helical" evidence="2">
    <location>
        <begin position="98"/>
        <end position="124"/>
    </location>
</feature>
<keyword evidence="2" id="KW-0812">Transmembrane</keyword>
<organism evidence="3">
    <name type="scientific">Oryza brachyantha</name>
    <name type="common">malo sina</name>
    <dbReference type="NCBI Taxonomy" id="4533"/>
    <lineage>
        <taxon>Eukaryota</taxon>
        <taxon>Viridiplantae</taxon>
        <taxon>Streptophyta</taxon>
        <taxon>Embryophyta</taxon>
        <taxon>Tracheophyta</taxon>
        <taxon>Spermatophyta</taxon>
        <taxon>Magnoliopsida</taxon>
        <taxon>Liliopsida</taxon>
        <taxon>Poales</taxon>
        <taxon>Poaceae</taxon>
        <taxon>BOP clade</taxon>
        <taxon>Oryzoideae</taxon>
        <taxon>Oryzeae</taxon>
        <taxon>Oryzinae</taxon>
        <taxon>Oryza</taxon>
    </lineage>
</organism>
<dbReference type="eggNOG" id="ENOG502R6R5">
    <property type="taxonomic scope" value="Eukaryota"/>
</dbReference>